<keyword evidence="1 2" id="KW-0238">DNA-binding</keyword>
<evidence type="ECO:0000259" key="3">
    <source>
        <dbReference type="PROSITE" id="PS50977"/>
    </source>
</evidence>
<protein>
    <submittedName>
        <fullName evidence="4">TetR family transcriptional regulator</fullName>
    </submittedName>
</protein>
<dbReference type="PROSITE" id="PS50977">
    <property type="entry name" value="HTH_TETR_2"/>
    <property type="match status" value="1"/>
</dbReference>
<dbReference type="EMBL" id="JXAL01000002">
    <property type="protein sequence ID" value="KIL37100.1"/>
    <property type="molecule type" value="Genomic_DNA"/>
</dbReference>
<accession>A0ABR5A804</accession>
<organism evidence="4 5">
    <name type="scientific">Cohnella kolymensis</name>
    <dbReference type="NCBI Taxonomy" id="1590652"/>
    <lineage>
        <taxon>Bacteria</taxon>
        <taxon>Bacillati</taxon>
        <taxon>Bacillota</taxon>
        <taxon>Bacilli</taxon>
        <taxon>Bacillales</taxon>
        <taxon>Paenibacillaceae</taxon>
        <taxon>Cohnella</taxon>
    </lineage>
</organism>
<dbReference type="Proteomes" id="UP000054526">
    <property type="component" value="Unassembled WGS sequence"/>
</dbReference>
<name>A0ABR5A804_9BACL</name>
<sequence length="196" mass="22198">MPPKTKFSKEKIIDTAFEIARVEGIDQITIRKVADKMGSSIAPIYVNFTDIEELKKAVLDKIQGIFQEMLRTPYSENPFLNIGIVSVKFAREFSVFFRDMVMKQNTYINEAQPDMSSILELMKQDAQLNGFTDEELTEIFFKMRVFQLGLSVMDVNGLLPEDYDEEKLIKVLQSAGGDIITAAHLRKNDKNTGSGA</sequence>
<comment type="caution">
    <text evidence="4">The sequence shown here is derived from an EMBL/GenBank/DDBJ whole genome shotgun (WGS) entry which is preliminary data.</text>
</comment>
<proteinExistence type="predicted"/>
<feature type="DNA-binding region" description="H-T-H motif" evidence="2">
    <location>
        <begin position="29"/>
        <end position="48"/>
    </location>
</feature>
<dbReference type="InterPro" id="IPR009057">
    <property type="entry name" value="Homeodomain-like_sf"/>
</dbReference>
<reference evidence="4 5" key="1">
    <citation type="submission" date="2014-12" db="EMBL/GenBank/DDBJ databases">
        <title>Draft genome sequence of Cohnella kolymensis strain B-2846.</title>
        <authorList>
            <person name="Karlyshev A.V."/>
            <person name="Kudryashova E.B."/>
        </authorList>
    </citation>
    <scope>NUCLEOTIDE SEQUENCE [LARGE SCALE GENOMIC DNA]</scope>
    <source>
        <strain evidence="4 5">VKM B-2846</strain>
    </source>
</reference>
<gene>
    <name evidence="4" type="ORF">SD71_03800</name>
</gene>
<dbReference type="Gene3D" id="1.10.10.60">
    <property type="entry name" value="Homeodomain-like"/>
    <property type="match status" value="1"/>
</dbReference>
<dbReference type="SUPFAM" id="SSF46689">
    <property type="entry name" value="Homeodomain-like"/>
    <property type="match status" value="1"/>
</dbReference>
<evidence type="ECO:0000313" key="4">
    <source>
        <dbReference type="EMBL" id="KIL37100.1"/>
    </source>
</evidence>
<dbReference type="InterPro" id="IPR001647">
    <property type="entry name" value="HTH_TetR"/>
</dbReference>
<feature type="domain" description="HTH tetR-type" evidence="3">
    <location>
        <begin position="6"/>
        <end position="66"/>
    </location>
</feature>
<keyword evidence="5" id="KW-1185">Reference proteome</keyword>
<evidence type="ECO:0000256" key="2">
    <source>
        <dbReference type="PROSITE-ProRule" id="PRU00335"/>
    </source>
</evidence>
<evidence type="ECO:0000256" key="1">
    <source>
        <dbReference type="ARBA" id="ARBA00023125"/>
    </source>
</evidence>
<dbReference type="RefSeq" id="WP_041059914.1">
    <property type="nucleotide sequence ID" value="NZ_JXAL01000002.1"/>
</dbReference>
<evidence type="ECO:0000313" key="5">
    <source>
        <dbReference type="Proteomes" id="UP000054526"/>
    </source>
</evidence>